<sequence length="79" mass="8999">MAGLELSRQIYKCIERLVLRPEDSFCLDWNGSAMEPEWGRVCISDDYVPEMFYGSDLGNKKRRQVGAEITSFATSASWS</sequence>
<dbReference type="VEuPathDB" id="FungiDB:CPSG_06395"/>
<gene>
    <name evidence="1" type="ORF">CPSG_06395</name>
</gene>
<dbReference type="VEuPathDB" id="FungiDB:D8B26_003885"/>
<dbReference type="EMBL" id="GL636495">
    <property type="protein sequence ID" value="EFW17127.1"/>
    <property type="molecule type" value="Genomic_DNA"/>
</dbReference>
<name>E9D993_COCPS</name>
<keyword evidence="2" id="KW-1185">Reference proteome</keyword>
<proteinExistence type="predicted"/>
<organism evidence="2">
    <name type="scientific">Coccidioides posadasii (strain RMSCC 757 / Silveira)</name>
    <name type="common">Valley fever fungus</name>
    <dbReference type="NCBI Taxonomy" id="443226"/>
    <lineage>
        <taxon>Eukaryota</taxon>
        <taxon>Fungi</taxon>
        <taxon>Dikarya</taxon>
        <taxon>Ascomycota</taxon>
        <taxon>Pezizomycotina</taxon>
        <taxon>Eurotiomycetes</taxon>
        <taxon>Eurotiomycetidae</taxon>
        <taxon>Onygenales</taxon>
        <taxon>Onygenaceae</taxon>
        <taxon>Coccidioides</taxon>
    </lineage>
</organism>
<evidence type="ECO:0000313" key="2">
    <source>
        <dbReference type="Proteomes" id="UP000002497"/>
    </source>
</evidence>
<evidence type="ECO:0000313" key="1">
    <source>
        <dbReference type="EMBL" id="EFW17127.1"/>
    </source>
</evidence>
<reference evidence="2" key="2">
    <citation type="submission" date="2010-03" db="EMBL/GenBank/DDBJ databases">
        <title>The genome sequence of Coccidioides posadasii strain Silveira.</title>
        <authorList>
            <consortium name="The Broad Institute Genome Sequencing Center for Infectious Disease"/>
            <person name="Neafsey D."/>
            <person name="Orbach M."/>
            <person name="Henn M.R."/>
            <person name="Cole G.T."/>
            <person name="Galgiani J."/>
            <person name="Gardner M.J."/>
            <person name="Kirkland T.N."/>
            <person name="Taylor J.W."/>
            <person name="Young S.K."/>
            <person name="Zeng Q."/>
            <person name="Koehrsen M."/>
            <person name="Alvarado L."/>
            <person name="Berlin A."/>
            <person name="Borenstein D."/>
            <person name="Chapman S.B."/>
            <person name="Chen Z."/>
            <person name="Engels R."/>
            <person name="Freedman E."/>
            <person name="Gellesch M."/>
            <person name="Goldberg J."/>
            <person name="Griggs A."/>
            <person name="Gujja S."/>
            <person name="Heilman E."/>
            <person name="Heiman D."/>
            <person name="Howarth C."/>
            <person name="Jen D."/>
            <person name="Larson L."/>
            <person name="Mehta T."/>
            <person name="Neiman D."/>
            <person name="Park D."/>
            <person name="Pearson M."/>
            <person name="Richards J."/>
            <person name="Roberts A."/>
            <person name="Saif S."/>
            <person name="Shea T."/>
            <person name="Shenoy N."/>
            <person name="Sisk P."/>
            <person name="Stolte C."/>
            <person name="Sykes S."/>
            <person name="Walk T."/>
            <person name="White J."/>
            <person name="Yandava C."/>
            <person name="Haas B."/>
            <person name="Nusbaum C."/>
            <person name="Birren B."/>
        </authorList>
    </citation>
    <scope>NUCLEOTIDE SEQUENCE [LARGE SCALE GENOMIC DNA]</scope>
    <source>
        <strain evidence="2">RMSCC 757 / Silveira</strain>
    </source>
</reference>
<protein>
    <submittedName>
        <fullName evidence="1">Predicted protein</fullName>
    </submittedName>
</protein>
<reference evidence="2" key="1">
    <citation type="journal article" date="2010" name="Genome Res.">
        <title>Population genomic sequencing of Coccidioides fungi reveals recent hybridization and transposon control.</title>
        <authorList>
            <person name="Neafsey D.E."/>
            <person name="Barker B.M."/>
            <person name="Sharpton T.J."/>
            <person name="Stajich J.E."/>
            <person name="Park D.J."/>
            <person name="Whiston E."/>
            <person name="Hung C.-Y."/>
            <person name="McMahan C."/>
            <person name="White J."/>
            <person name="Sykes S."/>
            <person name="Heiman D."/>
            <person name="Young S."/>
            <person name="Zeng Q."/>
            <person name="Abouelleil A."/>
            <person name="Aftuck L."/>
            <person name="Bessette D."/>
            <person name="Brown A."/>
            <person name="FitzGerald M."/>
            <person name="Lui A."/>
            <person name="Macdonald J.P."/>
            <person name="Priest M."/>
            <person name="Orbach M.J."/>
            <person name="Galgiani J.N."/>
            <person name="Kirkland T.N."/>
            <person name="Cole G.T."/>
            <person name="Birren B.W."/>
            <person name="Henn M.R."/>
            <person name="Taylor J.W."/>
            <person name="Rounsley S.D."/>
        </authorList>
    </citation>
    <scope>NUCLEOTIDE SEQUENCE [LARGE SCALE GENOMIC DNA]</scope>
    <source>
        <strain evidence="2">RMSCC 757 / Silveira</strain>
    </source>
</reference>
<dbReference type="HOGENOM" id="CLU_2605862_0_0_1"/>
<dbReference type="Proteomes" id="UP000002497">
    <property type="component" value="Unassembled WGS sequence"/>
</dbReference>
<dbReference type="AlphaFoldDB" id="E9D993"/>
<accession>E9D993</accession>